<dbReference type="Proteomes" id="UP000886687">
    <property type="component" value="Unassembled WGS sequence"/>
</dbReference>
<proteinExistence type="inferred from homology"/>
<feature type="domain" description="Helicase ATP-binding" evidence="6">
    <location>
        <begin position="1"/>
        <end position="45"/>
    </location>
</feature>
<dbReference type="GO" id="GO:0005829">
    <property type="term" value="C:cytosol"/>
    <property type="evidence" value="ECO:0007669"/>
    <property type="project" value="TreeGrafter"/>
</dbReference>
<dbReference type="AlphaFoldDB" id="A0A9E4K4N2"/>
<evidence type="ECO:0000256" key="3">
    <source>
        <dbReference type="ARBA" id="ARBA00022806"/>
    </source>
</evidence>
<dbReference type="GO" id="GO:0005524">
    <property type="term" value="F:ATP binding"/>
    <property type="evidence" value="ECO:0007669"/>
    <property type="project" value="UniProtKB-KW"/>
</dbReference>
<evidence type="ECO:0000256" key="1">
    <source>
        <dbReference type="ARBA" id="ARBA00022741"/>
    </source>
</evidence>
<dbReference type="InterPro" id="IPR014001">
    <property type="entry name" value="Helicase_ATP-bd"/>
</dbReference>
<dbReference type="SUPFAM" id="SSF52540">
    <property type="entry name" value="P-loop containing nucleoside triphosphate hydrolases"/>
    <property type="match status" value="1"/>
</dbReference>
<gene>
    <name evidence="8" type="ORF">JAZ04_08930</name>
</gene>
<dbReference type="CDD" id="cd18787">
    <property type="entry name" value="SF2_C_DEAD"/>
    <property type="match status" value="1"/>
</dbReference>
<dbReference type="Pfam" id="PF00271">
    <property type="entry name" value="Helicase_C"/>
    <property type="match status" value="1"/>
</dbReference>
<evidence type="ECO:0000259" key="7">
    <source>
        <dbReference type="PROSITE" id="PS51194"/>
    </source>
</evidence>
<accession>A0A9E4K4N2</accession>
<dbReference type="SMART" id="SM00490">
    <property type="entry name" value="HELICc"/>
    <property type="match status" value="1"/>
</dbReference>
<dbReference type="PROSITE" id="PS51192">
    <property type="entry name" value="HELICASE_ATP_BIND_1"/>
    <property type="match status" value="1"/>
</dbReference>
<sequence length="264" mass="29159">MGFHDDMAEILSATPSQRQTLLFSATYPETIREMSAAFQSDPIEVTVDSHHSDLKIRQHFYEVQKGKRNQALALYGDLEQKDRDLVLVCFANGSVPVLVATDVAVRGLDIKELGAVINYELPRVPEIYVHRIGRTGQAGRNGLALNLFIASEANHVNAIEAYLKNEVRLEQPAGLDIPEGFSLTAPNVTLCIDGGRKEKVRPGDILGALSADKAIQGGLVGKIDIFDHVAYVAVDRSVRKIAIRVLSDNKIKGRRFKVRILHRL</sequence>
<dbReference type="PANTHER" id="PTHR47959:SF1">
    <property type="entry name" value="ATP-DEPENDENT RNA HELICASE DBPA"/>
    <property type="match status" value="1"/>
</dbReference>
<dbReference type="PANTHER" id="PTHR47959">
    <property type="entry name" value="ATP-DEPENDENT RNA HELICASE RHLE-RELATED"/>
    <property type="match status" value="1"/>
</dbReference>
<organism evidence="8 9">
    <name type="scientific">Candidatus Thiodiazotropha lotti</name>
    <dbReference type="NCBI Taxonomy" id="2792787"/>
    <lineage>
        <taxon>Bacteria</taxon>
        <taxon>Pseudomonadati</taxon>
        <taxon>Pseudomonadota</taxon>
        <taxon>Gammaproteobacteria</taxon>
        <taxon>Chromatiales</taxon>
        <taxon>Sedimenticolaceae</taxon>
        <taxon>Candidatus Thiodiazotropha</taxon>
    </lineage>
</organism>
<dbReference type="GO" id="GO:0003724">
    <property type="term" value="F:RNA helicase activity"/>
    <property type="evidence" value="ECO:0007669"/>
    <property type="project" value="TreeGrafter"/>
</dbReference>
<evidence type="ECO:0000256" key="5">
    <source>
        <dbReference type="ARBA" id="ARBA00038437"/>
    </source>
</evidence>
<dbReference type="Pfam" id="PF03880">
    <property type="entry name" value="DbpA"/>
    <property type="match status" value="1"/>
</dbReference>
<dbReference type="EMBL" id="JAEPDI010000004">
    <property type="protein sequence ID" value="MCG7938964.1"/>
    <property type="molecule type" value="Genomic_DNA"/>
</dbReference>
<dbReference type="Gene3D" id="3.30.70.330">
    <property type="match status" value="1"/>
</dbReference>
<dbReference type="PROSITE" id="PS51194">
    <property type="entry name" value="HELICASE_CTER"/>
    <property type="match status" value="1"/>
</dbReference>
<comment type="similarity">
    <text evidence="5">Belongs to the DEAD box helicase family.</text>
</comment>
<evidence type="ECO:0000313" key="8">
    <source>
        <dbReference type="EMBL" id="MCG7938964.1"/>
    </source>
</evidence>
<name>A0A9E4K4N2_9GAMM</name>
<evidence type="ECO:0000256" key="4">
    <source>
        <dbReference type="ARBA" id="ARBA00022840"/>
    </source>
</evidence>
<dbReference type="GO" id="GO:0016787">
    <property type="term" value="F:hydrolase activity"/>
    <property type="evidence" value="ECO:0007669"/>
    <property type="project" value="UniProtKB-KW"/>
</dbReference>
<dbReference type="InterPro" id="IPR012677">
    <property type="entry name" value="Nucleotide-bd_a/b_plait_sf"/>
</dbReference>
<dbReference type="InterPro" id="IPR027417">
    <property type="entry name" value="P-loop_NTPase"/>
</dbReference>
<evidence type="ECO:0000256" key="2">
    <source>
        <dbReference type="ARBA" id="ARBA00022801"/>
    </source>
</evidence>
<comment type="caution">
    <text evidence="8">The sequence shown here is derived from an EMBL/GenBank/DDBJ whole genome shotgun (WGS) entry which is preliminary data.</text>
</comment>
<evidence type="ECO:0000313" key="9">
    <source>
        <dbReference type="Proteomes" id="UP000886687"/>
    </source>
</evidence>
<dbReference type="InterPro" id="IPR001650">
    <property type="entry name" value="Helicase_C-like"/>
</dbReference>
<keyword evidence="1" id="KW-0547">Nucleotide-binding</keyword>
<evidence type="ECO:0000259" key="6">
    <source>
        <dbReference type="PROSITE" id="PS51192"/>
    </source>
</evidence>
<feature type="domain" description="Helicase C-terminal" evidence="7">
    <location>
        <begin position="6"/>
        <end position="179"/>
    </location>
</feature>
<protein>
    <submittedName>
        <fullName evidence="8">DbpA RNA binding domain-containing protein</fullName>
    </submittedName>
</protein>
<keyword evidence="4" id="KW-0067">ATP-binding</keyword>
<keyword evidence="3" id="KW-0347">Helicase</keyword>
<reference evidence="8" key="1">
    <citation type="journal article" date="2021" name="Proc. Natl. Acad. Sci. U.S.A.">
        <title>Global biogeography of chemosynthetic symbionts reveals both localized and globally distributed symbiont groups. .</title>
        <authorList>
            <person name="Osvatic J.T."/>
            <person name="Wilkins L.G.E."/>
            <person name="Leibrecht L."/>
            <person name="Leray M."/>
            <person name="Zauner S."/>
            <person name="Polzin J."/>
            <person name="Camacho Y."/>
            <person name="Gros O."/>
            <person name="van Gils J.A."/>
            <person name="Eisen J.A."/>
            <person name="Petersen J.M."/>
            <person name="Yuen B."/>
        </authorList>
    </citation>
    <scope>NUCLEOTIDE SEQUENCE</scope>
    <source>
        <strain evidence="8">MAGL173</strain>
    </source>
</reference>
<dbReference type="InterPro" id="IPR050079">
    <property type="entry name" value="DEAD_box_RNA_helicase"/>
</dbReference>
<dbReference type="Gene3D" id="3.40.50.300">
    <property type="entry name" value="P-loop containing nucleotide triphosphate hydrolases"/>
    <property type="match status" value="1"/>
</dbReference>
<keyword evidence="2" id="KW-0378">Hydrolase</keyword>
<dbReference type="InterPro" id="IPR005580">
    <property type="entry name" value="DbpA/CsdA_RNA-bd_dom"/>
</dbReference>